<dbReference type="OrthoDB" id="403896at2"/>
<dbReference type="PIRSF" id="PIRSF002741">
    <property type="entry name" value="MppA"/>
    <property type="match status" value="1"/>
</dbReference>
<evidence type="ECO:0000256" key="3">
    <source>
        <dbReference type="ARBA" id="ARBA00022729"/>
    </source>
</evidence>
<dbReference type="Gene3D" id="3.90.76.10">
    <property type="entry name" value="Dipeptide-binding Protein, Domain 1"/>
    <property type="match status" value="1"/>
</dbReference>
<dbReference type="GO" id="GO:0042597">
    <property type="term" value="C:periplasmic space"/>
    <property type="evidence" value="ECO:0007669"/>
    <property type="project" value="UniProtKB-ARBA"/>
</dbReference>
<dbReference type="PANTHER" id="PTHR30290:SF9">
    <property type="entry name" value="OLIGOPEPTIDE-BINDING PROTEIN APPA"/>
    <property type="match status" value="1"/>
</dbReference>
<dbReference type="PROSITE" id="PS51257">
    <property type="entry name" value="PROKAR_LIPOPROTEIN"/>
    <property type="match status" value="1"/>
</dbReference>
<dbReference type="AlphaFoldDB" id="A0A2S6FV28"/>
<accession>A0A2S6FV28</accession>
<dbReference type="EMBL" id="PTIS01000023">
    <property type="protein sequence ID" value="PPK44416.1"/>
    <property type="molecule type" value="Genomic_DNA"/>
</dbReference>
<dbReference type="InterPro" id="IPR039424">
    <property type="entry name" value="SBP_5"/>
</dbReference>
<evidence type="ECO:0000256" key="2">
    <source>
        <dbReference type="ARBA" id="ARBA00022448"/>
    </source>
</evidence>
<keyword evidence="2" id="KW-0813">Transport</keyword>
<evidence type="ECO:0000259" key="4">
    <source>
        <dbReference type="Pfam" id="PF00496"/>
    </source>
</evidence>
<dbReference type="Gene3D" id="3.10.105.10">
    <property type="entry name" value="Dipeptide-binding Protein, Domain 3"/>
    <property type="match status" value="1"/>
</dbReference>
<proteinExistence type="inferred from homology"/>
<dbReference type="InterPro" id="IPR030678">
    <property type="entry name" value="Peptide/Ni-bd"/>
</dbReference>
<dbReference type="Proteomes" id="UP000239863">
    <property type="component" value="Unassembled WGS sequence"/>
</dbReference>
<comment type="caution">
    <text evidence="5">The sequence shown here is derived from an EMBL/GenBank/DDBJ whole genome shotgun (WGS) entry which is preliminary data.</text>
</comment>
<dbReference type="PANTHER" id="PTHR30290">
    <property type="entry name" value="PERIPLASMIC BINDING COMPONENT OF ABC TRANSPORTER"/>
    <property type="match status" value="1"/>
</dbReference>
<evidence type="ECO:0000313" key="6">
    <source>
        <dbReference type="Proteomes" id="UP000239863"/>
    </source>
</evidence>
<dbReference type="Gene3D" id="3.40.190.10">
    <property type="entry name" value="Periplasmic binding protein-like II"/>
    <property type="match status" value="1"/>
</dbReference>
<feature type="domain" description="Solute-binding protein family 5" evidence="4">
    <location>
        <begin position="75"/>
        <end position="448"/>
    </location>
</feature>
<dbReference type="GO" id="GO:1904680">
    <property type="term" value="F:peptide transmembrane transporter activity"/>
    <property type="evidence" value="ECO:0007669"/>
    <property type="project" value="TreeGrafter"/>
</dbReference>
<sequence length="541" mass="62541">MIKRIFLFVFIAITLIFSGCIQKKDAPIEDERDNVIIGMQSIPKGLDSEDTYNSREEDIICALFDGLVEKNDNGEIKGALAKEWSISEDGLSYIFILKEDITWSDGKQIEAKHFVELFRQILSPSEDSKNISELYSIFGAEDYNKGKKPQGEVAIISTDKKTLQIRLNYRNDKLLDTLSKPRYRLRKDFEVLKSWKENYKQIVYTGAYKITDLKEKDGENTIVLKKNNNYHDKDSILTEEIILDNVANSEMGMAKFDTNQIDVFFSPPISEIDRLKSTENIIYITLQDFNSIIFNFKSPFASKIDFRKAIEEALLASLDETKVSEKFNVNLAKGEIFNDSSTKVVFSNENKDINLRYDLFSANSKIKDLVTEQNNKTLNILCVDNEKNKLLMESLKDIIEKEFNIKSTIYYYKDKDIENELTKENYDMALVEYTHIGTKESFLRSWYNTHGKEVNYNSELLDKGLIKIKGENNNLIKENLIKGMELELKKDLPLIPIANNNLFICKNNNIEGIYMDGNENIIIKNITKSTDLNEELKEKEF</sequence>
<dbReference type="GO" id="GO:0043190">
    <property type="term" value="C:ATP-binding cassette (ABC) transporter complex"/>
    <property type="evidence" value="ECO:0007669"/>
    <property type="project" value="InterPro"/>
</dbReference>
<evidence type="ECO:0000256" key="1">
    <source>
        <dbReference type="ARBA" id="ARBA00005695"/>
    </source>
</evidence>
<dbReference type="STRING" id="37659.GCA_000703125_00348"/>
<name>A0A2S6FV28_9CLOT</name>
<dbReference type="RefSeq" id="WP_104410732.1">
    <property type="nucleotide sequence ID" value="NZ_PTIS01000023.1"/>
</dbReference>
<dbReference type="SUPFAM" id="SSF53850">
    <property type="entry name" value="Periplasmic binding protein-like II"/>
    <property type="match status" value="1"/>
</dbReference>
<protein>
    <submittedName>
        <fullName evidence="5">ABC-type oligopeptide transport system substrate-binding subunit</fullName>
    </submittedName>
</protein>
<reference evidence="5 6" key="1">
    <citation type="submission" date="2018-02" db="EMBL/GenBank/DDBJ databases">
        <title>Genomic Encyclopedia of Archaeal and Bacterial Type Strains, Phase II (KMG-II): from individual species to whole genera.</title>
        <authorList>
            <person name="Goeker M."/>
        </authorList>
    </citation>
    <scope>NUCLEOTIDE SEQUENCE [LARGE SCALE GENOMIC DNA]</scope>
    <source>
        <strain evidence="5 6">DSM 15099</strain>
    </source>
</reference>
<organism evidence="5 6">
    <name type="scientific">Clostridium algidicarnis DSM 15099</name>
    <dbReference type="NCBI Taxonomy" id="1121295"/>
    <lineage>
        <taxon>Bacteria</taxon>
        <taxon>Bacillati</taxon>
        <taxon>Bacillota</taxon>
        <taxon>Clostridia</taxon>
        <taxon>Eubacteriales</taxon>
        <taxon>Clostridiaceae</taxon>
        <taxon>Clostridium</taxon>
    </lineage>
</organism>
<evidence type="ECO:0000313" key="5">
    <source>
        <dbReference type="EMBL" id="PPK44416.1"/>
    </source>
</evidence>
<dbReference type="Pfam" id="PF00496">
    <property type="entry name" value="SBP_bac_5"/>
    <property type="match status" value="1"/>
</dbReference>
<keyword evidence="3" id="KW-0732">Signal</keyword>
<dbReference type="GO" id="GO:0015833">
    <property type="term" value="P:peptide transport"/>
    <property type="evidence" value="ECO:0007669"/>
    <property type="project" value="TreeGrafter"/>
</dbReference>
<gene>
    <name evidence="5" type="ORF">BD821_12326</name>
</gene>
<dbReference type="InterPro" id="IPR000914">
    <property type="entry name" value="SBP_5_dom"/>
</dbReference>
<comment type="similarity">
    <text evidence="1">Belongs to the bacterial solute-binding protein 5 family.</text>
</comment>